<reference evidence="8 9" key="1">
    <citation type="submission" date="2015-12" db="EMBL/GenBank/DDBJ databases">
        <title>Draft genome sequence of Acidibacillus ferrooxidans ITV001, isolated from a chalcopyrite acid mine drainage site in Brazil.</title>
        <authorList>
            <person name="Dall'Agnol H."/>
            <person name="Nancucheo I."/>
            <person name="Johnson B."/>
            <person name="Oliveira R."/>
            <person name="Leite L."/>
            <person name="Pylro V."/>
            <person name="Nunes G.L."/>
            <person name="Tzotzos G."/>
            <person name="Fernandes G.R."/>
            <person name="Dutra J."/>
            <person name="Orellana S.C."/>
            <person name="Oliveira G."/>
        </authorList>
    </citation>
    <scope>NUCLEOTIDE SEQUENCE [LARGE SCALE GENOMIC DNA]</scope>
    <source>
        <strain evidence="9">ITV01</strain>
    </source>
</reference>
<proteinExistence type="predicted"/>
<dbReference type="Gene3D" id="1.20.1250.20">
    <property type="entry name" value="MFS general substrate transporter like domains"/>
    <property type="match status" value="1"/>
</dbReference>
<evidence type="ECO:0000256" key="2">
    <source>
        <dbReference type="ARBA" id="ARBA00022448"/>
    </source>
</evidence>
<sequence>MLATVSALQASVMAIQVTSGFLIQREFHVSTTQAAQRIGLLFTLTGSVSVATQWIFARRLRFSSIWLLRVGRPFFLLCAVFLLFHTRFAALLAAFVALGVGIGFVLPGATSAASLAVRADEQGAVAGRISAAQGLGTALGPLVGTILYEQNAAFPAIFVGVLFSGLMLIWL</sequence>
<evidence type="ECO:0000256" key="6">
    <source>
        <dbReference type="SAM" id="Phobius"/>
    </source>
</evidence>
<feature type="transmembrane region" description="Helical" evidence="6">
    <location>
        <begin position="90"/>
        <end position="117"/>
    </location>
</feature>
<dbReference type="OrthoDB" id="9793283at2"/>
<dbReference type="SUPFAM" id="SSF103473">
    <property type="entry name" value="MFS general substrate transporter"/>
    <property type="match status" value="1"/>
</dbReference>
<dbReference type="GO" id="GO:0022857">
    <property type="term" value="F:transmembrane transporter activity"/>
    <property type="evidence" value="ECO:0007669"/>
    <property type="project" value="InterPro"/>
</dbReference>
<evidence type="ECO:0000259" key="7">
    <source>
        <dbReference type="PROSITE" id="PS50850"/>
    </source>
</evidence>
<keyword evidence="5 6" id="KW-0472">Membrane</keyword>
<dbReference type="PROSITE" id="PS50850">
    <property type="entry name" value="MFS"/>
    <property type="match status" value="1"/>
</dbReference>
<dbReference type="GO" id="GO:0005886">
    <property type="term" value="C:plasma membrane"/>
    <property type="evidence" value="ECO:0007669"/>
    <property type="project" value="UniProtKB-SubCell"/>
</dbReference>
<dbReference type="PANTHER" id="PTHR23546:SF1">
    <property type="entry name" value="MEMBRANE PROTEIN"/>
    <property type="match status" value="1"/>
</dbReference>
<feature type="domain" description="Major facilitator superfamily (MFS) profile" evidence="7">
    <location>
        <begin position="1"/>
        <end position="171"/>
    </location>
</feature>
<evidence type="ECO:0000313" key="9">
    <source>
        <dbReference type="Proteomes" id="UP000053557"/>
    </source>
</evidence>
<feature type="transmembrane region" description="Helical" evidence="6">
    <location>
        <begin position="38"/>
        <end position="57"/>
    </location>
</feature>
<name>A0A101XNL1_9BACL</name>
<gene>
    <name evidence="8" type="ORF">ATW55_01995</name>
</gene>
<feature type="transmembrane region" description="Helical" evidence="6">
    <location>
        <begin position="153"/>
        <end position="170"/>
    </location>
</feature>
<accession>A0A101XNL1</accession>
<protein>
    <recommendedName>
        <fullName evidence="7">Major facilitator superfamily (MFS) profile domain-containing protein</fullName>
    </recommendedName>
</protein>
<keyword evidence="9" id="KW-1185">Reference proteome</keyword>
<dbReference type="AlphaFoldDB" id="A0A101XNL1"/>
<keyword evidence="4 6" id="KW-1133">Transmembrane helix</keyword>
<dbReference type="InterPro" id="IPR020846">
    <property type="entry name" value="MFS_dom"/>
</dbReference>
<dbReference type="RefSeq" id="WP_067719973.1">
    <property type="nucleotide sequence ID" value="NZ_LPVJ01000071.1"/>
</dbReference>
<evidence type="ECO:0000256" key="1">
    <source>
        <dbReference type="ARBA" id="ARBA00004651"/>
    </source>
</evidence>
<keyword evidence="2" id="KW-0813">Transport</keyword>
<comment type="subcellular location">
    <subcellularLocation>
        <location evidence="1">Cell membrane</location>
        <topology evidence="1">Multi-pass membrane protein</topology>
    </subcellularLocation>
</comment>
<dbReference type="EMBL" id="LPVJ01000071">
    <property type="protein sequence ID" value="KUO94662.1"/>
    <property type="molecule type" value="Genomic_DNA"/>
</dbReference>
<organism evidence="8 9">
    <name type="scientific">Ferroacidibacillus organovorans</name>
    <dbReference type="NCBI Taxonomy" id="1765683"/>
    <lineage>
        <taxon>Bacteria</taxon>
        <taxon>Bacillati</taxon>
        <taxon>Bacillota</taxon>
        <taxon>Bacilli</taxon>
        <taxon>Bacillales</taxon>
        <taxon>Alicyclobacillaceae</taxon>
        <taxon>Ferroacidibacillus</taxon>
    </lineage>
</organism>
<feature type="transmembrane region" description="Helical" evidence="6">
    <location>
        <begin position="66"/>
        <end position="84"/>
    </location>
</feature>
<dbReference type="InterPro" id="IPR036259">
    <property type="entry name" value="MFS_trans_sf"/>
</dbReference>
<dbReference type="PANTHER" id="PTHR23546">
    <property type="entry name" value="TRANSPORT PROTEIN"/>
    <property type="match status" value="1"/>
</dbReference>
<evidence type="ECO:0000256" key="3">
    <source>
        <dbReference type="ARBA" id="ARBA00022692"/>
    </source>
</evidence>
<comment type="caution">
    <text evidence="8">The sequence shown here is derived from an EMBL/GenBank/DDBJ whole genome shotgun (WGS) entry which is preliminary data.</text>
</comment>
<dbReference type="InterPro" id="IPR011701">
    <property type="entry name" value="MFS"/>
</dbReference>
<evidence type="ECO:0000313" key="8">
    <source>
        <dbReference type="EMBL" id="KUO94662.1"/>
    </source>
</evidence>
<dbReference type="Proteomes" id="UP000053557">
    <property type="component" value="Unassembled WGS sequence"/>
</dbReference>
<evidence type="ECO:0000256" key="4">
    <source>
        <dbReference type="ARBA" id="ARBA00022989"/>
    </source>
</evidence>
<keyword evidence="3 6" id="KW-0812">Transmembrane</keyword>
<evidence type="ECO:0000256" key="5">
    <source>
        <dbReference type="ARBA" id="ARBA00023136"/>
    </source>
</evidence>
<dbReference type="Pfam" id="PF07690">
    <property type="entry name" value="MFS_1"/>
    <property type="match status" value="1"/>
</dbReference>